<keyword evidence="3" id="KW-1185">Reference proteome</keyword>
<organism evidence="2 3">
    <name type="scientific">Ramazzottius varieornatus</name>
    <name type="common">Water bear</name>
    <name type="synonym">Tardigrade</name>
    <dbReference type="NCBI Taxonomy" id="947166"/>
    <lineage>
        <taxon>Eukaryota</taxon>
        <taxon>Metazoa</taxon>
        <taxon>Ecdysozoa</taxon>
        <taxon>Tardigrada</taxon>
        <taxon>Eutardigrada</taxon>
        <taxon>Parachela</taxon>
        <taxon>Hypsibioidea</taxon>
        <taxon>Ramazzottiidae</taxon>
        <taxon>Ramazzottius</taxon>
    </lineage>
</organism>
<keyword evidence="1" id="KW-0812">Transmembrane</keyword>
<name>A0A1D1UJC5_RAMVA</name>
<proteinExistence type="predicted"/>
<dbReference type="Proteomes" id="UP000186922">
    <property type="component" value="Unassembled WGS sequence"/>
</dbReference>
<protein>
    <submittedName>
        <fullName evidence="2">Uncharacterized protein</fullName>
    </submittedName>
</protein>
<reference evidence="2 3" key="1">
    <citation type="journal article" date="2016" name="Nat. Commun.">
        <title>Extremotolerant tardigrade genome and improved radiotolerance of human cultured cells by tardigrade-unique protein.</title>
        <authorList>
            <person name="Hashimoto T."/>
            <person name="Horikawa D.D."/>
            <person name="Saito Y."/>
            <person name="Kuwahara H."/>
            <person name="Kozuka-Hata H."/>
            <person name="Shin-I T."/>
            <person name="Minakuchi Y."/>
            <person name="Ohishi K."/>
            <person name="Motoyama A."/>
            <person name="Aizu T."/>
            <person name="Enomoto A."/>
            <person name="Kondo K."/>
            <person name="Tanaka S."/>
            <person name="Hara Y."/>
            <person name="Koshikawa S."/>
            <person name="Sagara H."/>
            <person name="Miura T."/>
            <person name="Yokobori S."/>
            <person name="Miyagawa K."/>
            <person name="Suzuki Y."/>
            <person name="Kubo T."/>
            <person name="Oyama M."/>
            <person name="Kohara Y."/>
            <person name="Fujiyama A."/>
            <person name="Arakawa K."/>
            <person name="Katayama T."/>
            <person name="Toyoda A."/>
            <person name="Kunieda T."/>
        </authorList>
    </citation>
    <scope>NUCLEOTIDE SEQUENCE [LARGE SCALE GENOMIC DNA]</scope>
    <source>
        <strain evidence="2 3">YOKOZUNA-1</strain>
    </source>
</reference>
<evidence type="ECO:0000256" key="1">
    <source>
        <dbReference type="SAM" id="Phobius"/>
    </source>
</evidence>
<dbReference type="EMBL" id="BDGG01000001">
    <property type="protein sequence ID" value="GAU89541.1"/>
    <property type="molecule type" value="Genomic_DNA"/>
</dbReference>
<sequence>METSAFFRCAVFSSLGLIAVWHIHRSYPFLKLIISIQTFNEMPFEHFTEFPRVATEPRNLTVLHPEYLVRNYDEVQELPCYKEWSATPVLLMRTFFLFALQNISLIFIGDSRINHLFFTLRAMLLPYEYPVQTRPRVGECESHLDIRSHNSSIHYYRSKLPDRSLANVLTMIHSDKRWQLRRTYILYECGAVGKMILNVFL</sequence>
<keyword evidence="1" id="KW-1133">Transmembrane helix</keyword>
<accession>A0A1D1UJC5</accession>
<comment type="caution">
    <text evidence="2">The sequence shown here is derived from an EMBL/GenBank/DDBJ whole genome shotgun (WGS) entry which is preliminary data.</text>
</comment>
<dbReference type="AlphaFoldDB" id="A0A1D1UJC5"/>
<feature type="transmembrane region" description="Helical" evidence="1">
    <location>
        <begin position="5"/>
        <end position="23"/>
    </location>
</feature>
<evidence type="ECO:0000313" key="2">
    <source>
        <dbReference type="EMBL" id="GAU89541.1"/>
    </source>
</evidence>
<gene>
    <name evidence="2" type="primary">RvY_02083</name>
    <name evidence="2" type="synonym">RvY_02083.1</name>
    <name evidence="2" type="ORF">RvY_02083-1</name>
</gene>
<evidence type="ECO:0000313" key="3">
    <source>
        <dbReference type="Proteomes" id="UP000186922"/>
    </source>
</evidence>
<keyword evidence="1" id="KW-0472">Membrane</keyword>